<name>A0ABV7HZD1_9HYPH</name>
<dbReference type="Pfam" id="PF07992">
    <property type="entry name" value="Pyr_redox_2"/>
    <property type="match status" value="1"/>
</dbReference>
<dbReference type="RefSeq" id="WP_182304857.1">
    <property type="nucleotide sequence ID" value="NZ_CP059896.1"/>
</dbReference>
<comment type="caution">
    <text evidence="2">The sequence shown here is derived from an EMBL/GenBank/DDBJ whole genome shotgun (WGS) entry which is preliminary data.</text>
</comment>
<evidence type="ECO:0000313" key="2">
    <source>
        <dbReference type="EMBL" id="MFC3163739.1"/>
    </source>
</evidence>
<accession>A0ABV7HZD1</accession>
<dbReference type="GO" id="GO:0016491">
    <property type="term" value="F:oxidoreductase activity"/>
    <property type="evidence" value="ECO:0007669"/>
    <property type="project" value="UniProtKB-KW"/>
</dbReference>
<dbReference type="PANTHER" id="PTHR43755">
    <property type="match status" value="1"/>
</dbReference>
<evidence type="ECO:0000259" key="1">
    <source>
        <dbReference type="Pfam" id="PF07992"/>
    </source>
</evidence>
<keyword evidence="3" id="KW-1185">Reference proteome</keyword>
<dbReference type="PANTHER" id="PTHR43755:SF1">
    <property type="entry name" value="FAD-DEPENDENT PYRIDINE NUCLEOTIDE-DISULPHIDE OXIDOREDUCTASE"/>
    <property type="match status" value="1"/>
</dbReference>
<dbReference type="EC" id="1.6.5.-" evidence="2"/>
<dbReference type="InterPro" id="IPR052541">
    <property type="entry name" value="SQRD"/>
</dbReference>
<proteinExistence type="predicted"/>
<gene>
    <name evidence="2" type="ORF">ACFOHV_10665</name>
</gene>
<organism evidence="2 3">
    <name type="scientific">Ciceribacter thiooxidans</name>
    <dbReference type="NCBI Taxonomy" id="1969821"/>
    <lineage>
        <taxon>Bacteria</taxon>
        <taxon>Pseudomonadati</taxon>
        <taxon>Pseudomonadota</taxon>
        <taxon>Alphaproteobacteria</taxon>
        <taxon>Hyphomicrobiales</taxon>
        <taxon>Rhizobiaceae</taxon>
        <taxon>Ciceribacter</taxon>
    </lineage>
</organism>
<feature type="domain" description="FAD/NAD(P)-binding" evidence="1">
    <location>
        <begin position="3"/>
        <end position="301"/>
    </location>
</feature>
<evidence type="ECO:0000313" key="3">
    <source>
        <dbReference type="Proteomes" id="UP001595647"/>
    </source>
</evidence>
<dbReference type="Proteomes" id="UP001595647">
    <property type="component" value="Unassembled WGS sequence"/>
</dbReference>
<dbReference type="InterPro" id="IPR036188">
    <property type="entry name" value="FAD/NAD-bd_sf"/>
</dbReference>
<reference evidence="3" key="1">
    <citation type="journal article" date="2019" name="Int. J. Syst. Evol. Microbiol.">
        <title>The Global Catalogue of Microorganisms (GCM) 10K type strain sequencing project: providing services to taxonomists for standard genome sequencing and annotation.</title>
        <authorList>
            <consortium name="The Broad Institute Genomics Platform"/>
            <consortium name="The Broad Institute Genome Sequencing Center for Infectious Disease"/>
            <person name="Wu L."/>
            <person name="Ma J."/>
        </authorList>
    </citation>
    <scope>NUCLEOTIDE SEQUENCE [LARGE SCALE GENOMIC DNA]</scope>
    <source>
        <strain evidence="3">KCTC 52231</strain>
    </source>
</reference>
<dbReference type="Gene3D" id="3.50.50.100">
    <property type="match status" value="1"/>
</dbReference>
<dbReference type="InterPro" id="IPR023753">
    <property type="entry name" value="FAD/NAD-binding_dom"/>
</dbReference>
<dbReference type="SUPFAM" id="SSF51905">
    <property type="entry name" value="FAD/NAD(P)-binding domain"/>
    <property type="match status" value="1"/>
</dbReference>
<protein>
    <submittedName>
        <fullName evidence="2">NAD(P)/FAD-dependent oxidoreductase</fullName>
        <ecNumber evidence="2">1.6.5.-</ecNumber>
    </submittedName>
</protein>
<keyword evidence="2" id="KW-0560">Oxidoreductase</keyword>
<sequence length="375" mass="40924">MANITVLGSGFGALTTIRELRRQGVEDEITVISPRDELHYLPSSIWLPAGLRKGSALRIPLGNFFVRHRVRHVKASVTGLAGGGRTVLTDAGEFSNDQLVIATGGRFIRKLPGIEHALVPCEGIAVGEEIARRLEGMAGGTVAVGFAANPNEQSAVRGGPMFEFLFIIDTLLRRQGRRDRFKLVFFSPAARPGQRLGDKAVDGLLAEMARRGIETRLGHKMVRLEADKVVTEGGEFAADLILFMPGLTGPAWLSETDLPLSPGGMIEADEKCRVPGRPGVWVVGDSGSFKGPDWMPKQAHQADLQAKAAAANIAAVLKGRSPQTDFKPELICIVDTLDSGILVYRSKTRGFVTPRLKVFHWLKRAFERHYLKAYR</sequence>
<dbReference type="EMBL" id="JBHRTG010000009">
    <property type="protein sequence ID" value="MFC3163739.1"/>
    <property type="molecule type" value="Genomic_DNA"/>
</dbReference>